<feature type="region of interest" description="Disordered" evidence="3">
    <location>
        <begin position="1111"/>
        <end position="1140"/>
    </location>
</feature>
<evidence type="ECO:0008006" key="6">
    <source>
        <dbReference type="Google" id="ProtNLM"/>
    </source>
</evidence>
<dbReference type="InterPro" id="IPR019734">
    <property type="entry name" value="TPR_rpt"/>
</dbReference>
<keyword evidence="5" id="KW-1185">Reference proteome</keyword>
<organism evidence="4 5">
    <name type="scientific">Trichodelitschia bisporula</name>
    <dbReference type="NCBI Taxonomy" id="703511"/>
    <lineage>
        <taxon>Eukaryota</taxon>
        <taxon>Fungi</taxon>
        <taxon>Dikarya</taxon>
        <taxon>Ascomycota</taxon>
        <taxon>Pezizomycotina</taxon>
        <taxon>Dothideomycetes</taxon>
        <taxon>Dothideomycetes incertae sedis</taxon>
        <taxon>Phaeotrichales</taxon>
        <taxon>Phaeotrichaceae</taxon>
        <taxon>Trichodelitschia</taxon>
    </lineage>
</organism>
<dbReference type="OrthoDB" id="29013at2759"/>
<accession>A0A6G1I834</accession>
<dbReference type="PANTHER" id="PTHR23083">
    <property type="entry name" value="TETRATRICOPEPTIDE REPEAT PROTEIN, TPR"/>
    <property type="match status" value="1"/>
</dbReference>
<evidence type="ECO:0000256" key="2">
    <source>
        <dbReference type="ARBA" id="ARBA00038251"/>
    </source>
</evidence>
<evidence type="ECO:0000313" key="5">
    <source>
        <dbReference type="Proteomes" id="UP000799640"/>
    </source>
</evidence>
<dbReference type="SMART" id="SM00028">
    <property type="entry name" value="TPR"/>
    <property type="match status" value="4"/>
</dbReference>
<sequence>MSTRETEKALRYISQLDAARCNSQWDQVPELARKVEKHAPHRKTLILIAKTEAAVASYIPPPRPQTATNETTVTALSKVIPLLLSAIDQEIEYPEDQFQATICLGWIHWVLTERGLAVARMPKSIIASLRDVSSRSHSSPQWVQVCAIKGAYIKGFSQEKTASALDALETYSSMLPFLRSVPDSGAMSLEFRTWTERLLSRLSAVAMKSQPLGEWVDLNTMLRVFHLWTSLFRHVNPSLKSPVHGTASSHPPVELGPEVEYSRWDVWMDYYTTLSEILHRGYTYSPSYTEMDPQILRSRENLSDEEFIMVRLKQRTEIKKVEASIEAKLLDETRFPKANERNFRVERWVDAVMQNWRIMCGSTWKDEDLGEGGTNAVARGVLDILYRAATKTFHSTQILRYLFNVHAFIAEFDLAIKAFDSYAELVQQGHDCAEKSGEINYSIDDDDTIVHTASQAITFLCQFGSRKEAEKAREIAKKLDQWLKRRKVIPQHDAQSKGKEELTVDAGLTPNIKSAAYRALGISEAQWARLTFDAPARNGHQAKAVELFRAALHPRLGCPFDLETLYPLGLVLAEMREIPAAIKVVKQAIAHRVSHAEAVAGHSADGSPFDHHSGLESADYYRERKLIRFWHLLALLLTAKSDLTTAARSCNAAFEQFQSNTVLFGAEKEYRSEHLNETEKHKRTSKALVDRMDRYEKESILQVKLTQVALVEALEGPTAAVDASTELIALYSRLFGDPRADQPKLKAPGTSLKPPKSAGGTLRSSLIGRALSRRGDDKMRSVESALSNRPSTRATNATAAPTIQITDENGTLPRGRPKTSSTLVPARSRTQNGGQDVRRSPSHRLQKRSASMRRPSDDSARPVSVATTNEGDSVSKNGSVRTSNRASEYSFVRPTTAGSEKAPGSPDSGLRKIPHHFHHTQHPPPLGHPHQPPHQDTRLPTRSLTPKPCFPVIQERRQRVSSLVEIWLFIAGLYTRAALFDDANAAIGEAVELVKALELEIAQDASTAKAFAEKGWGGGISIEELWGDVWAQRGELARANSTPYEALSNYEMALLHFQNHPAATVGLSEILLDIYSQKIEAEPPEATTFTPPGPTTLWVSQRGFNTELFEGENEKEAEAQGKAEAEAEAKAKSTEDSPEELNRLAARDRAYNILSSLTKLGTGWDYSEAWFALARAYEGGGQVEKTKEVLWWCVELEDTRPLRGWGVVGPGGFVL</sequence>
<protein>
    <recommendedName>
        <fullName evidence="6">Filamentation protein-like protein</fullName>
    </recommendedName>
</protein>
<feature type="compositionally biased region" description="Polar residues" evidence="3">
    <location>
        <begin position="865"/>
        <end position="887"/>
    </location>
</feature>
<feature type="compositionally biased region" description="Pro residues" evidence="3">
    <location>
        <begin position="922"/>
        <end position="932"/>
    </location>
</feature>
<dbReference type="PANTHER" id="PTHR23083:SF464">
    <property type="entry name" value="TETRATRICOPEPTIDE REPEAT DOMAIN 7, ISOFORM A"/>
    <property type="match status" value="1"/>
</dbReference>
<name>A0A6G1I834_9PEZI</name>
<comment type="similarity">
    <text evidence="2">Belongs to the YPP1 family.</text>
</comment>
<dbReference type="AlphaFoldDB" id="A0A6G1I834"/>
<feature type="compositionally biased region" description="Basic residues" evidence="3">
    <location>
        <begin position="840"/>
        <end position="851"/>
    </location>
</feature>
<proteinExistence type="inferred from homology"/>
<dbReference type="Gene3D" id="1.25.40.10">
    <property type="entry name" value="Tetratricopeptide repeat domain"/>
    <property type="match status" value="2"/>
</dbReference>
<feature type="compositionally biased region" description="Basic and acidic residues" evidence="3">
    <location>
        <begin position="1112"/>
        <end position="1140"/>
    </location>
</feature>
<dbReference type="InterPro" id="IPR011990">
    <property type="entry name" value="TPR-like_helical_dom_sf"/>
</dbReference>
<feature type="compositionally biased region" description="Basic residues" evidence="3">
    <location>
        <begin position="912"/>
        <end position="921"/>
    </location>
</feature>
<dbReference type="SUPFAM" id="SSF48452">
    <property type="entry name" value="TPR-like"/>
    <property type="match status" value="1"/>
</dbReference>
<gene>
    <name evidence="4" type="ORF">EJ06DRAFT_540904</name>
</gene>
<dbReference type="Proteomes" id="UP000799640">
    <property type="component" value="Unassembled WGS sequence"/>
</dbReference>
<reference evidence="4" key="1">
    <citation type="journal article" date="2020" name="Stud. Mycol.">
        <title>101 Dothideomycetes genomes: a test case for predicting lifestyles and emergence of pathogens.</title>
        <authorList>
            <person name="Haridas S."/>
            <person name="Albert R."/>
            <person name="Binder M."/>
            <person name="Bloem J."/>
            <person name="Labutti K."/>
            <person name="Salamov A."/>
            <person name="Andreopoulos B."/>
            <person name="Baker S."/>
            <person name="Barry K."/>
            <person name="Bills G."/>
            <person name="Bluhm B."/>
            <person name="Cannon C."/>
            <person name="Castanera R."/>
            <person name="Culley D."/>
            <person name="Daum C."/>
            <person name="Ezra D."/>
            <person name="Gonzalez J."/>
            <person name="Henrissat B."/>
            <person name="Kuo A."/>
            <person name="Liang C."/>
            <person name="Lipzen A."/>
            <person name="Lutzoni F."/>
            <person name="Magnuson J."/>
            <person name="Mondo S."/>
            <person name="Nolan M."/>
            <person name="Ohm R."/>
            <person name="Pangilinan J."/>
            <person name="Park H.-J."/>
            <person name="Ramirez L."/>
            <person name="Alfaro M."/>
            <person name="Sun H."/>
            <person name="Tritt A."/>
            <person name="Yoshinaga Y."/>
            <person name="Zwiers L.-H."/>
            <person name="Turgeon B."/>
            <person name="Goodwin S."/>
            <person name="Spatafora J."/>
            <person name="Crous P."/>
            <person name="Grigoriev I."/>
        </authorList>
    </citation>
    <scope>NUCLEOTIDE SEQUENCE</scope>
    <source>
        <strain evidence="4">CBS 262.69</strain>
    </source>
</reference>
<feature type="region of interest" description="Disordered" evidence="3">
    <location>
        <begin position="740"/>
        <end position="938"/>
    </location>
</feature>
<feature type="compositionally biased region" description="Polar residues" evidence="3">
    <location>
        <begin position="784"/>
        <end position="809"/>
    </location>
</feature>
<dbReference type="EMBL" id="ML996688">
    <property type="protein sequence ID" value="KAF2404229.1"/>
    <property type="molecule type" value="Genomic_DNA"/>
</dbReference>
<comment type="function">
    <text evidence="1">Involved in endocytosis.</text>
</comment>
<evidence type="ECO:0000313" key="4">
    <source>
        <dbReference type="EMBL" id="KAF2404229.1"/>
    </source>
</evidence>
<evidence type="ECO:0000256" key="3">
    <source>
        <dbReference type="SAM" id="MobiDB-lite"/>
    </source>
</evidence>
<evidence type="ECO:0000256" key="1">
    <source>
        <dbReference type="ARBA" id="ARBA00002550"/>
    </source>
</evidence>
<dbReference type="InterPro" id="IPR051722">
    <property type="entry name" value="Endocytosis_PI4K-reg_protein"/>
</dbReference>
<feature type="compositionally biased region" description="Polar residues" evidence="3">
    <location>
        <begin position="818"/>
        <end position="834"/>
    </location>
</feature>